<dbReference type="AlphaFoldDB" id="L0R885"/>
<gene>
    <name evidence="1" type="primary">KIAA0586</name>
</gene>
<accession>L0R885</accession>
<organism evidence="1">
    <name type="scientific">Homo sapiens</name>
    <name type="common">Human</name>
    <dbReference type="NCBI Taxonomy" id="9606"/>
    <lineage>
        <taxon>Eukaryota</taxon>
        <taxon>Metazoa</taxon>
        <taxon>Chordata</taxon>
        <taxon>Craniata</taxon>
        <taxon>Vertebrata</taxon>
        <taxon>Euteleostomi</taxon>
        <taxon>Mammalia</taxon>
        <taxon>Eutheria</taxon>
        <taxon>Euarchontoglires</taxon>
        <taxon>Primates</taxon>
        <taxon>Haplorrhini</taxon>
        <taxon>Catarrhini</taxon>
        <taxon>Hominidae</taxon>
        <taxon>Homo</taxon>
    </lineage>
</organism>
<dbReference type="OrthoDB" id="10057439at2759"/>
<name>L0R885_HUMAN</name>
<dbReference type="ChiTaRS" id="KIAA0586">
    <property type="organism name" value="human"/>
</dbReference>
<protein>
    <submittedName>
        <fullName evidence="1">Alternative protein KIAA0586</fullName>
    </submittedName>
</protein>
<dbReference type="EMBL" id="HF548045">
    <property type="protein sequence ID" value="CCO13756.1"/>
    <property type="molecule type" value="Genomic_DNA"/>
</dbReference>
<evidence type="ECO:0000313" key="1">
    <source>
        <dbReference type="EMBL" id="CCO13756.1"/>
    </source>
</evidence>
<reference evidence="1" key="1">
    <citation type="submission" date="2012-10" db="EMBL/GenBank/DDBJ databases">
        <title>Direct identification of alternative open reading frame translation products in human.</title>
        <authorList>
            <person name="Vanderperre B."/>
            <person name="Lucier J.-F."/>
            <person name="Motard J."/>
            <person name="Tremblay G."/>
            <person name="Vanderperre S."/>
            <person name="Wisztorski M."/>
            <person name="Salzet M."/>
            <person name="Boisvert F.-M."/>
            <person name="Roucou X."/>
        </authorList>
    </citation>
    <scope>NUCLEOTIDE SEQUENCE</scope>
</reference>
<sequence length="42" mass="5097">MQMQFFLLLNKTRSQQFPSKQSIIQRTWKTVWVNLVKDKDPS</sequence>
<proteinExistence type="predicted"/>